<name>T0KWN0_9MICR</name>
<dbReference type="AlphaFoldDB" id="T0KWN0"/>
<dbReference type="VEuPathDB" id="MicrosporidiaDB:NAPIS_ORF02569"/>
<dbReference type="Proteomes" id="UP000053780">
    <property type="component" value="Unassembled WGS sequence"/>
</dbReference>
<sequence>MFHLLFTILCNTPQPAPEVVPIYLDIFISDKGRREFELKMDNLENAVDIVKSKVESDLRKRAEKEPTNKNPMFQFNITIQPELPIGIDLDTCGYSIEQLSNQLQQVHTIDPGKNVLLFYNCDSEIYNDDFANAKLESPLIVQSNNTLCVKTMTTFVNAERTKFELTLANALLHACGANSKNPVSLSEEPEGDMGVSINFFYKDKAFDLMHAERCEL</sequence>
<dbReference type="Pfam" id="PF17018">
    <property type="entry name" value="MICSWaP"/>
    <property type="match status" value="1"/>
</dbReference>
<reference evidence="1 2" key="1">
    <citation type="journal article" date="2013" name="BMC Genomics">
        <title>Genome sequencing and comparative genomics of honey bee microsporidia, Nosema apis reveal novel insights into host-parasite interactions.</title>
        <authorList>
            <person name="Chen Yp."/>
            <person name="Pettis J.S."/>
            <person name="Zhao Y."/>
            <person name="Liu X."/>
            <person name="Tallon L.J."/>
            <person name="Sadzewicz L.D."/>
            <person name="Li R."/>
            <person name="Zheng H."/>
            <person name="Huang S."/>
            <person name="Zhang X."/>
            <person name="Hamilton M.C."/>
            <person name="Pernal S.F."/>
            <person name="Melathopoulos A.P."/>
            <person name="Yan X."/>
            <person name="Evans J.D."/>
        </authorList>
    </citation>
    <scope>NUCLEOTIDE SEQUENCE [LARGE SCALE GENOMIC DNA]</scope>
    <source>
        <strain evidence="1 2">BRL 01</strain>
    </source>
</reference>
<gene>
    <name evidence="1" type="ORF">NAPIS_ORF02569</name>
</gene>
<evidence type="ECO:0000313" key="1">
    <source>
        <dbReference type="EMBL" id="EQB59872.1"/>
    </source>
</evidence>
<protein>
    <submittedName>
        <fullName evidence="1">Uncharacterized protein</fullName>
    </submittedName>
</protein>
<dbReference type="InterPro" id="IPR031513">
    <property type="entry name" value="MICSWaP"/>
</dbReference>
<evidence type="ECO:0000313" key="2">
    <source>
        <dbReference type="Proteomes" id="UP000053780"/>
    </source>
</evidence>
<organism evidence="1 2">
    <name type="scientific">Vairimorpha apis BRL 01</name>
    <dbReference type="NCBI Taxonomy" id="1037528"/>
    <lineage>
        <taxon>Eukaryota</taxon>
        <taxon>Fungi</taxon>
        <taxon>Fungi incertae sedis</taxon>
        <taxon>Microsporidia</taxon>
        <taxon>Nosematidae</taxon>
        <taxon>Vairimorpha</taxon>
    </lineage>
</organism>
<proteinExistence type="predicted"/>
<accession>T0KWN0</accession>
<keyword evidence="2" id="KW-1185">Reference proteome</keyword>
<dbReference type="HOGENOM" id="CLU_111190_0_0_1"/>
<dbReference type="EMBL" id="KE647357">
    <property type="protein sequence ID" value="EQB59872.1"/>
    <property type="molecule type" value="Genomic_DNA"/>
</dbReference>